<dbReference type="Proteomes" id="UP000284021">
    <property type="component" value="Unassembled WGS sequence"/>
</dbReference>
<dbReference type="AlphaFoldDB" id="A0A418X8D0"/>
<gene>
    <name evidence="2" type="ORF">D3879_23015</name>
</gene>
<protein>
    <submittedName>
        <fullName evidence="2">Uncharacterized protein</fullName>
    </submittedName>
</protein>
<sequence length="47" mass="5328">MANNRATKGRTGYAASRRQSLVEYRNAEISPREDCYSESRTESEGND</sequence>
<feature type="region of interest" description="Disordered" evidence="1">
    <location>
        <begin position="24"/>
        <end position="47"/>
    </location>
</feature>
<accession>A0A418X8D0</accession>
<organism evidence="2 3">
    <name type="scientific">Pseudomonas cavernicola</name>
    <dbReference type="NCBI Taxonomy" id="2320866"/>
    <lineage>
        <taxon>Bacteria</taxon>
        <taxon>Pseudomonadati</taxon>
        <taxon>Pseudomonadota</taxon>
        <taxon>Gammaproteobacteria</taxon>
        <taxon>Pseudomonadales</taxon>
        <taxon>Pseudomonadaceae</taxon>
        <taxon>Pseudomonas</taxon>
    </lineage>
</organism>
<keyword evidence="3" id="KW-1185">Reference proteome</keyword>
<comment type="caution">
    <text evidence="2">The sequence shown here is derived from an EMBL/GenBank/DDBJ whole genome shotgun (WGS) entry which is preliminary data.</text>
</comment>
<reference evidence="2 3" key="1">
    <citation type="submission" date="2018-09" db="EMBL/GenBank/DDBJ databases">
        <authorList>
            <person name="Zhu H."/>
        </authorList>
    </citation>
    <scope>NUCLEOTIDE SEQUENCE [LARGE SCALE GENOMIC DNA]</scope>
    <source>
        <strain evidence="2 3">K1S02-6</strain>
    </source>
</reference>
<proteinExistence type="predicted"/>
<evidence type="ECO:0000313" key="3">
    <source>
        <dbReference type="Proteomes" id="UP000284021"/>
    </source>
</evidence>
<evidence type="ECO:0000256" key="1">
    <source>
        <dbReference type="SAM" id="MobiDB-lite"/>
    </source>
</evidence>
<feature type="compositionally biased region" description="Basic and acidic residues" evidence="1">
    <location>
        <begin position="30"/>
        <end position="47"/>
    </location>
</feature>
<evidence type="ECO:0000313" key="2">
    <source>
        <dbReference type="EMBL" id="RJG08749.1"/>
    </source>
</evidence>
<dbReference type="EMBL" id="QYUR01000008">
    <property type="protein sequence ID" value="RJG08749.1"/>
    <property type="molecule type" value="Genomic_DNA"/>
</dbReference>
<name>A0A418X8D0_9PSED</name>